<dbReference type="InterPro" id="IPR043504">
    <property type="entry name" value="Peptidase_S1_PA_chymotrypsin"/>
</dbReference>
<organism evidence="2 3">
    <name type="scientific">Ooceraea biroi</name>
    <name type="common">Clonal raider ant</name>
    <name type="synonym">Cerapachys biroi</name>
    <dbReference type="NCBI Taxonomy" id="2015173"/>
    <lineage>
        <taxon>Eukaryota</taxon>
        <taxon>Metazoa</taxon>
        <taxon>Ecdysozoa</taxon>
        <taxon>Arthropoda</taxon>
        <taxon>Hexapoda</taxon>
        <taxon>Insecta</taxon>
        <taxon>Pterygota</taxon>
        <taxon>Neoptera</taxon>
        <taxon>Endopterygota</taxon>
        <taxon>Hymenoptera</taxon>
        <taxon>Apocrita</taxon>
        <taxon>Aculeata</taxon>
        <taxon>Formicoidea</taxon>
        <taxon>Formicidae</taxon>
        <taxon>Dorylinae</taxon>
        <taxon>Ooceraea</taxon>
    </lineage>
</organism>
<dbReference type="PANTHER" id="PTHR21004:SF0">
    <property type="entry name" value="PEROXISOMAL LEADER PEPTIDE-PROCESSING PROTEASE"/>
    <property type="match status" value="1"/>
</dbReference>
<evidence type="ECO:0000313" key="2">
    <source>
        <dbReference type="EMBL" id="EZA57207.1"/>
    </source>
</evidence>
<dbReference type="InterPro" id="IPR009003">
    <property type="entry name" value="Peptidase_S1_PA"/>
</dbReference>
<comment type="PTM">
    <text evidence="1">The full-lengh TYSND1 is the active the proteolytic processing of PTS1- and PTS2-proteins and in self-cleavage, and intermolecular self-cleavage of TYSND1 down-regulates its protease activity.</text>
</comment>
<dbReference type="GO" id="GO:0004252">
    <property type="term" value="F:serine-type endopeptidase activity"/>
    <property type="evidence" value="ECO:0007669"/>
    <property type="project" value="InterPro"/>
</dbReference>
<comment type="similarity">
    <text evidence="1">Belongs to the peptidase S1B family.</text>
</comment>
<dbReference type="Pfam" id="PF13365">
    <property type="entry name" value="Trypsin_2"/>
    <property type="match status" value="1"/>
</dbReference>
<accession>A0A026WMB9</accession>
<dbReference type="EMBL" id="KK107152">
    <property type="protein sequence ID" value="EZA57207.1"/>
    <property type="molecule type" value="Genomic_DNA"/>
</dbReference>
<dbReference type="Gene3D" id="2.40.10.10">
    <property type="entry name" value="Trypsin-like serine proteases"/>
    <property type="match status" value="2"/>
</dbReference>
<reference evidence="2 3" key="1">
    <citation type="journal article" date="2014" name="Curr. Biol.">
        <title>The genome of the clonal raider ant Cerapachys biroi.</title>
        <authorList>
            <person name="Oxley P.R."/>
            <person name="Ji L."/>
            <person name="Fetter-Pruneda I."/>
            <person name="McKenzie S.K."/>
            <person name="Li C."/>
            <person name="Hu H."/>
            <person name="Zhang G."/>
            <person name="Kronauer D.J."/>
        </authorList>
    </citation>
    <scope>NUCLEOTIDE SEQUENCE [LARGE SCALE GENOMIC DNA]</scope>
</reference>
<dbReference type="GO" id="GO:0005777">
    <property type="term" value="C:peroxisome"/>
    <property type="evidence" value="ECO:0007669"/>
    <property type="project" value="UniProtKB-SubCell"/>
</dbReference>
<dbReference type="PANTHER" id="PTHR21004">
    <property type="entry name" value="SERINE PROTEASE-RELATED"/>
    <property type="match status" value="1"/>
</dbReference>
<comment type="function">
    <text evidence="1">Peroxisomal protease that mediates both the removal of the leader peptide from proteins containing a PTS2 target sequence and processes several PTS1-containing proteins. Catalyzes the processing of PTS1-proteins involved in the peroxisomal beta-oxidation of fatty acids.</text>
</comment>
<name>A0A026WMB9_OOCBI</name>
<keyword evidence="1" id="KW-0576">Peroxisome</keyword>
<dbReference type="MEROPS" id="S01.A80"/>
<evidence type="ECO:0000313" key="3">
    <source>
        <dbReference type="Proteomes" id="UP000053097"/>
    </source>
</evidence>
<dbReference type="InterPro" id="IPR039245">
    <property type="entry name" value="TYSND1/DEG15"/>
</dbReference>
<proteinExistence type="inferred from homology"/>
<keyword evidence="3" id="KW-1185">Reference proteome</keyword>
<dbReference type="Proteomes" id="UP000053097">
    <property type="component" value="Unassembled WGS sequence"/>
</dbReference>
<keyword evidence="1" id="KW-0720">Serine protease</keyword>
<dbReference type="OMA" id="GGPMFDQ"/>
<dbReference type="STRING" id="2015173.A0A026WMB9"/>
<protein>
    <recommendedName>
        <fullName evidence="1">Peroxisomal leader peptide-processing protease</fullName>
        <ecNumber evidence="1">3.4.21.-</ecNumber>
    </recommendedName>
</protein>
<sequence>MNDHCVGIMDTPDSALLHHSFYYKNPSASLRSNSGIWISRDWILTHGTALSSIINKYHAISSFVENMPSGKLTMVPQELTNELKFQVYRDSGIDDASKSNSKYRVQQHSGFVAAAWKCRLLGKTFDEFFETWSFPKSSVECDQLLRSIFLLIRVFDHNKPFVEISMAEQALSRLLDQLQDPVRGTSAEIMSTPFGNPVFINSIARGIISNVVGEEDCVIMTDALAFPGGEGGPVCIISSDCNRRDVSGMVIAPLSWCRGEQVDYTLAANLAPCLLDILQKRDVRVSNRTYHKETLDRGIVLVRCGISWGTGILVDKDTGIFLTCSHVVAEAPGREISIVTRADKSISRVPAKLLYKTPDCQPYDVAILQVNPEDMDPSLKVIRLSHDPVLEGEPVVSIGFPFFTSIRPTVSSGVVSKTTDWAILTTCCTHSGISGGPIVSQATGEMLGMIVCNAHSSDGTMHYSRMSLAVPATVLNGPLQEYLRTGNPEVFRAFTCNDAVAHKIWNFQLLLPSKL</sequence>
<dbReference type="GO" id="GO:0016485">
    <property type="term" value="P:protein processing"/>
    <property type="evidence" value="ECO:0007669"/>
    <property type="project" value="InterPro"/>
</dbReference>
<dbReference type="OrthoDB" id="17845at2759"/>
<dbReference type="AlphaFoldDB" id="A0A026WMB9"/>
<keyword evidence="1 2" id="KW-0645">Protease</keyword>
<dbReference type="EC" id="3.4.21.-" evidence="1"/>
<gene>
    <name evidence="2" type="ORF">X777_01813</name>
</gene>
<dbReference type="GO" id="GO:0031998">
    <property type="term" value="P:regulation of fatty acid beta-oxidation"/>
    <property type="evidence" value="ECO:0007669"/>
    <property type="project" value="TreeGrafter"/>
</dbReference>
<keyword evidence="1" id="KW-0378">Hydrolase</keyword>
<evidence type="ECO:0000256" key="1">
    <source>
        <dbReference type="PIRNR" id="PIRNR037989"/>
    </source>
</evidence>
<dbReference type="SUPFAM" id="SSF50494">
    <property type="entry name" value="Trypsin-like serine proteases"/>
    <property type="match status" value="2"/>
</dbReference>
<comment type="subcellular location">
    <subcellularLocation>
        <location evidence="1">Peroxisome</location>
    </subcellularLocation>
</comment>